<name>X0WSR3_9ZZZZ</name>
<reference evidence="2" key="1">
    <citation type="journal article" date="2014" name="Front. Microbiol.">
        <title>High frequency of phylogenetically diverse reductive dehalogenase-homologous genes in deep subseafloor sedimentary metagenomes.</title>
        <authorList>
            <person name="Kawai M."/>
            <person name="Futagami T."/>
            <person name="Toyoda A."/>
            <person name="Takaki Y."/>
            <person name="Nishi S."/>
            <person name="Hori S."/>
            <person name="Arai W."/>
            <person name="Tsubouchi T."/>
            <person name="Morono Y."/>
            <person name="Uchiyama I."/>
            <person name="Ito T."/>
            <person name="Fujiyama A."/>
            <person name="Inagaki F."/>
            <person name="Takami H."/>
        </authorList>
    </citation>
    <scope>NUCLEOTIDE SEQUENCE</scope>
    <source>
        <strain evidence="2">Expedition CK06-06</strain>
    </source>
</reference>
<evidence type="ECO:0000259" key="1">
    <source>
        <dbReference type="Pfam" id="PF18998"/>
    </source>
</evidence>
<accession>X0WSR3</accession>
<dbReference type="InterPro" id="IPR044060">
    <property type="entry name" value="Bacterial_rp_domain"/>
</dbReference>
<organism evidence="2">
    <name type="scientific">marine sediment metagenome</name>
    <dbReference type="NCBI Taxonomy" id="412755"/>
    <lineage>
        <taxon>unclassified sequences</taxon>
        <taxon>metagenomes</taxon>
        <taxon>ecological metagenomes</taxon>
    </lineage>
</organism>
<dbReference type="InterPro" id="IPR012334">
    <property type="entry name" value="Pectin_lyas_fold"/>
</dbReference>
<proteinExistence type="predicted"/>
<gene>
    <name evidence="2" type="ORF">S01H1_48049</name>
</gene>
<feature type="non-terminal residue" evidence="2">
    <location>
        <position position="1"/>
    </location>
</feature>
<dbReference type="SUPFAM" id="SSF51126">
    <property type="entry name" value="Pectin lyase-like"/>
    <property type="match status" value="1"/>
</dbReference>
<feature type="domain" description="Bacterial repeat" evidence="1">
    <location>
        <begin position="204"/>
        <end position="254"/>
    </location>
</feature>
<dbReference type="Pfam" id="PF18998">
    <property type="entry name" value="Flg_new_2"/>
    <property type="match status" value="1"/>
</dbReference>
<protein>
    <recommendedName>
        <fullName evidence="1">Bacterial repeat domain-containing protein</fullName>
    </recommendedName>
</protein>
<sequence length="263" mass="27629">GVECWEAAPEIINCLIQGNSAGNYGGAIDCYASSPTITNCTIAENSGVSDDSGGIFADYPFTSPTITNCILWGNGDDVALVGGSVTYSCIEDADSGTGNISDDPLFRTGPLGDYYLSQIAAKQLADSNCVDAGTGLASALVAPNSYTTRTDSISDAGTVDMGYHYPDSGPFVNYRLTTGVVVDDPNGTGIINPFHPSPGSPYRQFAEVLLTATPDKISYKVKEWTGADNVPASGVPNNIVTMTGDKTVTVEFEPRIEYWLTTV</sequence>
<dbReference type="Gene3D" id="2.160.20.10">
    <property type="entry name" value="Single-stranded right-handed beta-helix, Pectin lyase-like"/>
    <property type="match status" value="1"/>
</dbReference>
<evidence type="ECO:0000313" key="2">
    <source>
        <dbReference type="EMBL" id="GAG26252.1"/>
    </source>
</evidence>
<dbReference type="AlphaFoldDB" id="X0WSR3"/>
<comment type="caution">
    <text evidence="2">The sequence shown here is derived from an EMBL/GenBank/DDBJ whole genome shotgun (WGS) entry which is preliminary data.</text>
</comment>
<feature type="non-terminal residue" evidence="2">
    <location>
        <position position="263"/>
    </location>
</feature>
<dbReference type="EMBL" id="BARS01030842">
    <property type="protein sequence ID" value="GAG26252.1"/>
    <property type="molecule type" value="Genomic_DNA"/>
</dbReference>
<dbReference type="InterPro" id="IPR011050">
    <property type="entry name" value="Pectin_lyase_fold/virulence"/>
</dbReference>